<protein>
    <submittedName>
        <fullName evidence="3">ORF20</fullName>
    </submittedName>
</protein>
<feature type="region of interest" description="Disordered" evidence="1">
    <location>
        <begin position="60"/>
        <end position="98"/>
    </location>
</feature>
<keyword evidence="2" id="KW-0732">Signal</keyword>
<reference evidence="3" key="2">
    <citation type="submission" date="2020-02" db="EMBL/GenBank/DDBJ databases">
        <title>Identification and distribution of gene clusters putatively required for synthesis of sphingolipid metabolism inhibitors in phylogenetically diverse species of the filamentous fungus Fusarium.</title>
        <authorList>
            <person name="Kim H.-S."/>
            <person name="Busman M."/>
            <person name="Brown D.W."/>
            <person name="Divon H."/>
            <person name="Uhlig S."/>
            <person name="Proctor R.H."/>
        </authorList>
    </citation>
    <scope>NUCLEOTIDE SEQUENCE</scope>
    <source>
        <strain evidence="3">NRRL 25174</strain>
    </source>
</reference>
<evidence type="ECO:0000313" key="3">
    <source>
        <dbReference type="EMBL" id="KAF4343068.1"/>
    </source>
</evidence>
<feature type="compositionally biased region" description="Basic and acidic residues" evidence="1">
    <location>
        <begin position="88"/>
        <end position="98"/>
    </location>
</feature>
<keyword evidence="4" id="KW-1185">Reference proteome</keyword>
<feature type="compositionally biased region" description="Acidic residues" evidence="1">
    <location>
        <begin position="74"/>
        <end position="87"/>
    </location>
</feature>
<feature type="compositionally biased region" description="Basic and acidic residues" evidence="1">
    <location>
        <begin position="61"/>
        <end position="73"/>
    </location>
</feature>
<comment type="caution">
    <text evidence="3">The sequence shown here is derived from an EMBL/GenBank/DDBJ whole genome shotgun (WGS) entry which is preliminary data.</text>
</comment>
<evidence type="ECO:0000256" key="2">
    <source>
        <dbReference type="SAM" id="SignalP"/>
    </source>
</evidence>
<accession>A0A9P5AQF6</accession>
<dbReference type="EMBL" id="PVQB02000105">
    <property type="protein sequence ID" value="KAF4343068.1"/>
    <property type="molecule type" value="Genomic_DNA"/>
</dbReference>
<sequence>MPIILNTTIFIGACGAVVPHGENGMDTSDKNYPYWRRAMMDMERTTGRVVGRIPTPVLGESLDHVQEHNKEPKEEPDEELSEEPTEETADRQPDEGSDKITCRLGYHHTWLSVMPTDGFLQVRETEIIGRVLQSIDYACRIAKLRPLPTQILVILYGLGNPSLGCYMDYSKGYLEPGAMLTPSMILAALPTDGEVTLVMRTLVPEAWKHRYVEYEIFLKLYAEP</sequence>
<name>A0A9P5AQF6_9HYPO</name>
<dbReference type="AlphaFoldDB" id="A0A9P5AQF6"/>
<organism evidence="3 4">
    <name type="scientific">Fusarium beomiforme</name>
    <dbReference type="NCBI Taxonomy" id="44412"/>
    <lineage>
        <taxon>Eukaryota</taxon>
        <taxon>Fungi</taxon>
        <taxon>Dikarya</taxon>
        <taxon>Ascomycota</taxon>
        <taxon>Pezizomycotina</taxon>
        <taxon>Sordariomycetes</taxon>
        <taxon>Hypocreomycetidae</taxon>
        <taxon>Hypocreales</taxon>
        <taxon>Nectriaceae</taxon>
        <taxon>Fusarium</taxon>
        <taxon>Fusarium burgessii species complex</taxon>
    </lineage>
</organism>
<dbReference type="OrthoDB" id="5092369at2759"/>
<dbReference type="Proteomes" id="UP000730481">
    <property type="component" value="Unassembled WGS sequence"/>
</dbReference>
<gene>
    <name evidence="3" type="ORF">FBEOM_2957</name>
</gene>
<evidence type="ECO:0000313" key="4">
    <source>
        <dbReference type="Proteomes" id="UP000730481"/>
    </source>
</evidence>
<feature type="signal peptide" evidence="2">
    <location>
        <begin position="1"/>
        <end position="16"/>
    </location>
</feature>
<reference evidence="3" key="1">
    <citation type="journal article" date="2017" name="Mycologia">
        <title>Fusarium algeriense, sp. nov., a novel toxigenic crown rot pathogen of durum wheat from Algeria is nested in the Fusarium burgessii species complex.</title>
        <authorList>
            <person name="Laraba I."/>
            <person name="Keddad A."/>
            <person name="Boureghda H."/>
            <person name="Abdallah N."/>
            <person name="Vaughan M.M."/>
            <person name="Proctor R.H."/>
            <person name="Busman M."/>
            <person name="O'Donnell K."/>
        </authorList>
    </citation>
    <scope>NUCLEOTIDE SEQUENCE</scope>
    <source>
        <strain evidence="3">NRRL 25174</strain>
    </source>
</reference>
<proteinExistence type="predicted"/>
<feature type="chain" id="PRO_5040232137" evidence="2">
    <location>
        <begin position="17"/>
        <end position="224"/>
    </location>
</feature>
<evidence type="ECO:0000256" key="1">
    <source>
        <dbReference type="SAM" id="MobiDB-lite"/>
    </source>
</evidence>